<gene>
    <name evidence="1" type="ORF">CQR45_1770</name>
</gene>
<dbReference type="EMBL" id="PCHA01000037">
    <property type="protein sequence ID" value="PKU93240.1"/>
    <property type="molecule type" value="Genomic_DNA"/>
</dbReference>
<name>A0A2N3QNI6_9BIFI</name>
<reference evidence="1 2" key="1">
    <citation type="submission" date="2017-10" db="EMBL/GenBank/DDBJ databases">
        <title>Bifidobacterium genomics.</title>
        <authorList>
            <person name="Lugli G.A."/>
            <person name="Milani C."/>
            <person name="Mancabelli L."/>
        </authorList>
    </citation>
    <scope>NUCLEOTIDE SEQUENCE [LARGE SCALE GENOMIC DNA]</scope>
    <source>
        <strain evidence="1 2">1747B</strain>
    </source>
</reference>
<sequence length="130" mass="14543">MSDHTHCATCDSTLDRIYRNRLDGADGWVYVCPTCEDRAVDKTEPAIPHCIQCGRPMTRARQAWACNTCCWVYHEGQWSHDTIRLAANTLSSEPTGFPTMPEAYCAGFLTAWNKALQLCRSIENQLGGNS</sequence>
<dbReference type="AlphaFoldDB" id="A0A2N3QNI6"/>
<organism evidence="1 2">
    <name type="scientific">Bifidobacterium pseudolongum subsp. globosum</name>
    <dbReference type="NCBI Taxonomy" id="1690"/>
    <lineage>
        <taxon>Bacteria</taxon>
        <taxon>Bacillati</taxon>
        <taxon>Actinomycetota</taxon>
        <taxon>Actinomycetes</taxon>
        <taxon>Bifidobacteriales</taxon>
        <taxon>Bifidobacteriaceae</taxon>
        <taxon>Bifidobacterium</taxon>
    </lineage>
</organism>
<dbReference type="Proteomes" id="UP000233722">
    <property type="component" value="Unassembled WGS sequence"/>
</dbReference>
<accession>A0A2N3QNI6</accession>
<comment type="caution">
    <text evidence="1">The sequence shown here is derived from an EMBL/GenBank/DDBJ whole genome shotgun (WGS) entry which is preliminary data.</text>
</comment>
<evidence type="ECO:0000313" key="2">
    <source>
        <dbReference type="Proteomes" id="UP000233722"/>
    </source>
</evidence>
<protein>
    <submittedName>
        <fullName evidence="1">Uncharacterized protein</fullName>
    </submittedName>
</protein>
<evidence type="ECO:0000313" key="1">
    <source>
        <dbReference type="EMBL" id="PKU93240.1"/>
    </source>
</evidence>
<proteinExistence type="predicted"/>